<feature type="region of interest" description="Disordered" evidence="1">
    <location>
        <begin position="919"/>
        <end position="941"/>
    </location>
</feature>
<dbReference type="EMBL" id="CAJHJG010003545">
    <property type="protein sequence ID" value="CAD6932954.1"/>
    <property type="molecule type" value="Genomic_DNA"/>
</dbReference>
<name>A0ABN7IZW0_9BASI</name>
<feature type="compositionally biased region" description="Polar residues" evidence="1">
    <location>
        <begin position="1345"/>
        <end position="1368"/>
    </location>
</feature>
<protein>
    <submittedName>
        <fullName evidence="3">Uncharacterized protein</fullName>
    </submittedName>
</protein>
<feature type="region of interest" description="Disordered" evidence="1">
    <location>
        <begin position="1120"/>
        <end position="1186"/>
    </location>
</feature>
<feature type="compositionally biased region" description="Gly residues" evidence="1">
    <location>
        <begin position="1412"/>
        <end position="1427"/>
    </location>
</feature>
<comment type="caution">
    <text evidence="3">The sequence shown here is derived from an EMBL/GenBank/DDBJ whole genome shotgun (WGS) entry which is preliminary data.</text>
</comment>
<feature type="chain" id="PRO_5046375337" evidence="2">
    <location>
        <begin position="29"/>
        <end position="1614"/>
    </location>
</feature>
<feature type="compositionally biased region" description="Polar residues" evidence="1">
    <location>
        <begin position="1594"/>
        <end position="1608"/>
    </location>
</feature>
<feature type="compositionally biased region" description="Polar residues" evidence="1">
    <location>
        <begin position="1148"/>
        <end position="1158"/>
    </location>
</feature>
<feature type="region of interest" description="Disordered" evidence="1">
    <location>
        <begin position="80"/>
        <end position="137"/>
    </location>
</feature>
<feature type="compositionally biased region" description="Polar residues" evidence="1">
    <location>
        <begin position="155"/>
        <end position="176"/>
    </location>
</feature>
<reference evidence="3" key="1">
    <citation type="submission" date="2020-10" db="EMBL/GenBank/DDBJ databases">
        <authorList>
            <person name="Sedaghatjoo S."/>
        </authorList>
    </citation>
    <scope>NUCLEOTIDE SEQUENCE</scope>
    <source>
        <strain evidence="3">AZH3</strain>
    </source>
</reference>
<feature type="compositionally biased region" description="Low complexity" evidence="1">
    <location>
        <begin position="246"/>
        <end position="260"/>
    </location>
</feature>
<feature type="region of interest" description="Disordered" evidence="1">
    <location>
        <begin position="961"/>
        <end position="1010"/>
    </location>
</feature>
<feature type="region of interest" description="Disordered" evidence="1">
    <location>
        <begin position="1388"/>
        <end position="1477"/>
    </location>
</feature>
<accession>A0ABN7IZW0</accession>
<feature type="region of interest" description="Disordered" evidence="1">
    <location>
        <begin position="150"/>
        <end position="316"/>
    </location>
</feature>
<feature type="region of interest" description="Disordered" evidence="1">
    <location>
        <begin position="1281"/>
        <end position="1368"/>
    </location>
</feature>
<feature type="compositionally biased region" description="Low complexity" evidence="1">
    <location>
        <begin position="1388"/>
        <end position="1411"/>
    </location>
</feature>
<feature type="region of interest" description="Disordered" evidence="1">
    <location>
        <begin position="1217"/>
        <end position="1252"/>
    </location>
</feature>
<evidence type="ECO:0000256" key="1">
    <source>
        <dbReference type="SAM" id="MobiDB-lite"/>
    </source>
</evidence>
<keyword evidence="4" id="KW-1185">Reference proteome</keyword>
<feature type="compositionally biased region" description="Low complexity" evidence="1">
    <location>
        <begin position="214"/>
        <end position="233"/>
    </location>
</feature>
<feature type="compositionally biased region" description="Low complexity" evidence="1">
    <location>
        <begin position="928"/>
        <end position="941"/>
    </location>
</feature>
<feature type="compositionally biased region" description="Polar residues" evidence="1">
    <location>
        <begin position="1283"/>
        <end position="1295"/>
    </location>
</feature>
<feature type="compositionally biased region" description="Low complexity" evidence="1">
    <location>
        <begin position="80"/>
        <end position="121"/>
    </location>
</feature>
<feature type="compositionally biased region" description="Low complexity" evidence="1">
    <location>
        <begin position="1159"/>
        <end position="1183"/>
    </location>
</feature>
<feature type="compositionally biased region" description="Low complexity" evidence="1">
    <location>
        <begin position="1296"/>
        <end position="1307"/>
    </location>
</feature>
<dbReference type="Proteomes" id="UP000836402">
    <property type="component" value="Unassembled WGS sequence"/>
</dbReference>
<feature type="compositionally biased region" description="Polar residues" evidence="1">
    <location>
        <begin position="1329"/>
        <end position="1338"/>
    </location>
</feature>
<gene>
    <name evidence="3" type="ORF">JKIAZH3_G3159</name>
</gene>
<feature type="compositionally biased region" description="Low complexity" evidence="1">
    <location>
        <begin position="608"/>
        <end position="631"/>
    </location>
</feature>
<feature type="compositionally biased region" description="Polar residues" evidence="1">
    <location>
        <begin position="632"/>
        <end position="649"/>
    </location>
</feature>
<evidence type="ECO:0000313" key="4">
    <source>
        <dbReference type="Proteomes" id="UP000836402"/>
    </source>
</evidence>
<feature type="region of interest" description="Disordered" evidence="1">
    <location>
        <begin position="1564"/>
        <end position="1614"/>
    </location>
</feature>
<feature type="non-terminal residue" evidence="3">
    <location>
        <position position="1"/>
    </location>
</feature>
<sequence length="1614" mass="167084">AQRSVLVHQRIASASVLIFLSASSGTLTAGGSSLETEEGSSVLCGKSTALEFEFQHSNVQHPTEEQEVTKAAMARPHIVPASGRTGSARSGSGSGPAPGSNSSGSNPAHFHSHSQSQSISHLPHHQYQPGTAPLLPGQMADRQFRSHAGTAPMSMHQQRPSLPHFNTTAAAPSSSLGRGVPRGSPSNSPRDANRPIRMTGRPLMHSPSTPSLSAAAAAAAAAGPGAGVGASRRYPTRPTPPAAMHTPTSSFSAAPGSAPGSAPPLSAPSPHFISRPGTSPGMGIYWPSQEPRPKAPATTTTTATAMPGSNATSAGTPARTLISSVARGQPKNPTSPEGATPIVALPLLDISPHVPARMGLVAEGTNRTPPLPRRVLADNFNSPRRLAQKELHQHAPAVTQSRIEQRQPPLALKQPEVFPGSPDSGLETVDSWSHPADTESGMALGLHTGNDFQAGSSSNSTLNVPQLPQTTLYDEDDDGSDTNSGVNNRPPRASFAPSLLHPSLSLAAAKALLPAGPTEDDLDDPTAGRLSATSPPPKPSKAAPSRTTASDKTRQQQQIPTPPPRGKSRLIQRKPAPTLTVNETAGVKGRTAVGAQNAPLLGADWHLPVSSPSSSSRSGSGSGPSSQPAGSVAQTTEVRIVQPQRSGNSDGDARIEYGYATSTEAATYHAQEQKTPTGRKSILAPPALPAKDSRRHSPMKVQTELQAGTPSPPQPLAPSPAMNWLDVMTMPLAQSPASPSASGESTSYPLSVLSMKDDDGRHAPLTPEHQQGNFVLPSAARKRSSSVGSGVKLGTAEREDLFDLDTIEMLRALSMDMHKGDRDTYARVHTYVQEEDEGQPENSRCSSGIASRIASRMASPAVKLIALQMSTGDGPASGGRSGIVLPSAPSSGMAKTNGAAQAQVQNQTLAQRAVVPAVPSTPARHAPAETTAEAETTESPSRLMPMSVAEARAKAVVAATRLRQQSDEGKKHVKKAHSSGDLLNFASRQQKQENKTEPQNAPPLVRQHTPAASEGKLLEQASLAARQEVVRAAERSELHHLRFLVSALAARLAAAESHMGLDLRHSLGDPRVDELIRRSATQLHLAAAGQTAGGPGLAPMGGVTSDGFFDHLARVTAEPAPVIVPSPSTNRGDGTSAGAKVSGHVRGASSQSQVLTHRSSASSDMRSPSQQQQQQRQAGQSHDSSGHMIGEAWIALRRAKKARELASDATRSVDTLTGTHSVSSVQRSSSIASSNSASPHRRTMSTSSARAPSSIEDAFYYSSSRVGSAMGVHNRVGALLGRSDSTSTSGSARDNSGSSGWHSRTSSAAENRVMSPGSVRPSGPGMSPVPSTATNSTPVGHLHSATHSPVASIAQSTAPAGSVTSGSIGTRSAWNSFSTQATSLEEAGSVNGSSLGYSSSKAGSVGRSGSLGRSGSGSGRSRAGGPGAPQVPAPPSTAKTHHTARPVGPTFHAQHGLAQPHAQTASMPGQHGLGLDTTGFRERISSAWSGPENRTPSPSYAGYDGKFRFPSGSMAKDPAAAATETFADTCDTEMFAAMSFSDPPVRTQDGDAWGSHLPSLSDSQVSAGRGMLSSGYLRQNQSLMDPDRSMPAISEQSEGISSTRTSVFVPSAGR</sequence>
<evidence type="ECO:0000313" key="3">
    <source>
        <dbReference type="EMBL" id="CAD6932954.1"/>
    </source>
</evidence>
<feature type="region of interest" description="Disordered" evidence="1">
    <location>
        <begin position="389"/>
        <end position="497"/>
    </location>
</feature>
<evidence type="ECO:0000256" key="2">
    <source>
        <dbReference type="SAM" id="SignalP"/>
    </source>
</evidence>
<proteinExistence type="predicted"/>
<organism evidence="3 4">
    <name type="scientific">Tilletia caries</name>
    <name type="common">wheat bunt fungus</name>
    <dbReference type="NCBI Taxonomy" id="13290"/>
    <lineage>
        <taxon>Eukaryota</taxon>
        <taxon>Fungi</taxon>
        <taxon>Dikarya</taxon>
        <taxon>Basidiomycota</taxon>
        <taxon>Ustilaginomycotina</taxon>
        <taxon>Exobasidiomycetes</taxon>
        <taxon>Tilletiales</taxon>
        <taxon>Tilletiaceae</taxon>
        <taxon>Tilletia</taxon>
    </lineage>
</organism>
<feature type="signal peptide" evidence="2">
    <location>
        <begin position="1"/>
        <end position="28"/>
    </location>
</feature>
<feature type="compositionally biased region" description="Polar residues" evidence="1">
    <location>
        <begin position="450"/>
        <end position="472"/>
    </location>
</feature>
<feature type="compositionally biased region" description="Low complexity" evidence="1">
    <location>
        <begin position="1221"/>
        <end position="1238"/>
    </location>
</feature>
<feature type="region of interest" description="Disordered" evidence="1">
    <location>
        <begin position="515"/>
        <end position="717"/>
    </location>
</feature>
<keyword evidence="2" id="KW-0732">Signal</keyword>